<dbReference type="EMBL" id="FOVN01000002">
    <property type="protein sequence ID" value="SFN64118.1"/>
    <property type="molecule type" value="Genomic_DNA"/>
</dbReference>
<dbReference type="PANTHER" id="PTHR43201">
    <property type="entry name" value="ACYL-COA SYNTHETASE"/>
    <property type="match status" value="1"/>
</dbReference>
<comment type="similarity">
    <text evidence="1">Belongs to the ATP-dependent AMP-binding enzyme family.</text>
</comment>
<dbReference type="InterPro" id="IPR000873">
    <property type="entry name" value="AMP-dep_synth/lig_dom"/>
</dbReference>
<dbReference type="GO" id="GO:0006631">
    <property type="term" value="P:fatty acid metabolic process"/>
    <property type="evidence" value="ECO:0007669"/>
    <property type="project" value="TreeGrafter"/>
</dbReference>
<dbReference type="Gene3D" id="3.40.50.12780">
    <property type="entry name" value="N-terminal domain of ligase-like"/>
    <property type="match status" value="1"/>
</dbReference>
<dbReference type="AlphaFoldDB" id="A0A1I5ANW2"/>
<accession>A0A1I5ANW2</accession>
<dbReference type="RefSeq" id="WP_092206966.1">
    <property type="nucleotide sequence ID" value="NZ_FOVN01000002.1"/>
</dbReference>
<organism evidence="4 5">
    <name type="scientific">Bizionia echini</name>
    <dbReference type="NCBI Taxonomy" id="649333"/>
    <lineage>
        <taxon>Bacteria</taxon>
        <taxon>Pseudomonadati</taxon>
        <taxon>Bacteroidota</taxon>
        <taxon>Flavobacteriia</taxon>
        <taxon>Flavobacteriales</taxon>
        <taxon>Flavobacteriaceae</taxon>
        <taxon>Bizionia</taxon>
    </lineage>
</organism>
<sequence length="355" mass="39661">MVPTFDKVHNHFQLNGFHYNREGLKEVAYSFIKEGDDFEIAIGEFLADWLDSKDTLTVQTSGSTGIPKSIEVSKQAMVHSALTTGNFFELQPKDRALLCLPAGTIAGKMMLIRAMMLGLYLDIIPPKKNLTINTRKIYQFAAMIPMQLQKNLVKLGKIKTIIVGGAPVSNDLKKTIQTIKPTVYETYGMTETVSHIAVKQLNNFSEEISKPYFQVLPGVIISQDKRECLVIDAKNISEDIIVTNDVVKLQGKTAFEWLGRIDHVINTGGVKVHPEVIENALTAHLDTRFFIASLPDDELGERVILVVEGEPEPIQKTVFAGLGKHEIPKDVFFVKHFQETQSGKIQRKKTLASIK</sequence>
<dbReference type="STRING" id="649333.SAMN04487989_102186"/>
<dbReference type="InterPro" id="IPR042099">
    <property type="entry name" value="ANL_N_sf"/>
</dbReference>
<evidence type="ECO:0000313" key="5">
    <source>
        <dbReference type="Proteomes" id="UP000198705"/>
    </source>
</evidence>
<reference evidence="5" key="1">
    <citation type="submission" date="2016-10" db="EMBL/GenBank/DDBJ databases">
        <authorList>
            <person name="Varghese N."/>
            <person name="Submissions S."/>
        </authorList>
    </citation>
    <scope>NUCLEOTIDE SEQUENCE [LARGE SCALE GENOMIC DNA]</scope>
    <source>
        <strain evidence="5">DSM 23925</strain>
    </source>
</reference>
<proteinExistence type="inferred from homology"/>
<feature type="domain" description="AMP-dependent synthetase/ligase" evidence="3">
    <location>
        <begin position="47"/>
        <end position="200"/>
    </location>
</feature>
<dbReference type="SUPFAM" id="SSF56801">
    <property type="entry name" value="Acetyl-CoA synthetase-like"/>
    <property type="match status" value="1"/>
</dbReference>
<evidence type="ECO:0000259" key="3">
    <source>
        <dbReference type="Pfam" id="PF00501"/>
    </source>
</evidence>
<dbReference type="OrthoDB" id="8870348at2"/>
<dbReference type="Gene3D" id="3.30.300.30">
    <property type="match status" value="1"/>
</dbReference>
<name>A0A1I5ANW2_9FLAO</name>
<evidence type="ECO:0000256" key="2">
    <source>
        <dbReference type="ARBA" id="ARBA00022598"/>
    </source>
</evidence>
<evidence type="ECO:0000313" key="4">
    <source>
        <dbReference type="EMBL" id="SFN64118.1"/>
    </source>
</evidence>
<dbReference type="GO" id="GO:0031956">
    <property type="term" value="F:medium-chain fatty acid-CoA ligase activity"/>
    <property type="evidence" value="ECO:0007669"/>
    <property type="project" value="TreeGrafter"/>
</dbReference>
<dbReference type="Proteomes" id="UP000198705">
    <property type="component" value="Unassembled WGS sequence"/>
</dbReference>
<keyword evidence="2 4" id="KW-0436">Ligase</keyword>
<dbReference type="PANTHER" id="PTHR43201:SF5">
    <property type="entry name" value="MEDIUM-CHAIN ACYL-COA LIGASE ACSF2, MITOCHONDRIAL"/>
    <property type="match status" value="1"/>
</dbReference>
<evidence type="ECO:0000256" key="1">
    <source>
        <dbReference type="ARBA" id="ARBA00006432"/>
    </source>
</evidence>
<dbReference type="InterPro" id="IPR045851">
    <property type="entry name" value="AMP-bd_C_sf"/>
</dbReference>
<gene>
    <name evidence="4" type="ORF">SAMN04487989_102186</name>
</gene>
<keyword evidence="5" id="KW-1185">Reference proteome</keyword>
<protein>
    <submittedName>
        <fullName evidence="4">O-succinylbenzoic acid--CoA ligase</fullName>
    </submittedName>
</protein>
<dbReference type="Pfam" id="PF00501">
    <property type="entry name" value="AMP-binding"/>
    <property type="match status" value="1"/>
</dbReference>